<keyword evidence="8" id="KW-1185">Reference proteome</keyword>
<geneLocation type="plasmid" evidence="5 8">
    <name>pdjl-6-2</name>
</geneLocation>
<evidence type="ECO:0000313" key="2">
    <source>
        <dbReference type="EMBL" id="UPU40632.1"/>
    </source>
</evidence>
<proteinExistence type="predicted"/>
<dbReference type="EMBL" id="CP096563">
    <property type="protein sequence ID" value="UPU45847.1"/>
    <property type="molecule type" value="Genomic_DNA"/>
</dbReference>
<evidence type="ECO:0000256" key="1">
    <source>
        <dbReference type="SAM" id="MobiDB-lite"/>
    </source>
</evidence>
<name>A0AB38R6H2_RHOSG</name>
<evidence type="ECO:0000313" key="7">
    <source>
        <dbReference type="EMBL" id="UPU46902.1"/>
    </source>
</evidence>
<organism evidence="2 8">
    <name type="scientific">Rhodococcus qingshengii JCM 15477</name>
    <dbReference type="NCBI Taxonomy" id="1303681"/>
    <lineage>
        <taxon>Bacteria</taxon>
        <taxon>Bacillati</taxon>
        <taxon>Actinomycetota</taxon>
        <taxon>Actinomycetes</taxon>
        <taxon>Mycobacteriales</taxon>
        <taxon>Nocardiaceae</taxon>
        <taxon>Rhodococcus</taxon>
        <taxon>Rhodococcus erythropolis group</taxon>
    </lineage>
</organism>
<evidence type="ECO:0000313" key="6">
    <source>
        <dbReference type="EMBL" id="UPU46391.1"/>
    </source>
</evidence>
<feature type="region of interest" description="Disordered" evidence="1">
    <location>
        <begin position="59"/>
        <end position="87"/>
    </location>
</feature>
<dbReference type="EMBL" id="CP096564">
    <property type="protein sequence ID" value="UPU46198.1"/>
    <property type="molecule type" value="Genomic_DNA"/>
</dbReference>
<protein>
    <submittedName>
        <fullName evidence="2">Uncharacterized protein</fullName>
    </submittedName>
</protein>
<accession>A0AB38R6H2</accession>
<dbReference type="EMBL" id="CP096563">
    <property type="protein sequence ID" value="UPU40632.1"/>
    <property type="molecule type" value="Genomic_DNA"/>
</dbReference>
<geneLocation type="plasmid" evidence="6 8">
    <name>pdjl-6-3</name>
</geneLocation>
<dbReference type="AlphaFoldDB" id="A0AB38R6H2"/>
<dbReference type="Proteomes" id="UP000831484">
    <property type="component" value="Plasmid pdjl-6-1"/>
</dbReference>
<dbReference type="Proteomes" id="UP000831484">
    <property type="component" value="Plasmid pdjl-6-3"/>
</dbReference>
<dbReference type="Proteomes" id="UP000831484">
    <property type="component" value="Plasmid pdjl-6-2"/>
</dbReference>
<reference evidence="2" key="2">
    <citation type="submission" date="2022-04" db="EMBL/GenBank/DDBJ databases">
        <title>Functional analysis, diversity, and distribution of carbendazim hydrolases MheI and CbmA, responsible for the initial step in carbendazim degradation.</title>
        <authorList>
            <person name="Zhang M."/>
        </authorList>
    </citation>
    <scope>NUCLEOTIDE SEQUENCE</scope>
    <source>
        <strain evidence="2">Djl-6</strain>
        <plasmid evidence="4">pdjl-6-1</plasmid>
        <plasmid evidence="5">pdjl-6-2</plasmid>
        <plasmid evidence="6">pdjl-6-3</plasmid>
        <plasmid evidence="7">pdjl-6-5</plasmid>
    </source>
</reference>
<evidence type="ECO:0000313" key="4">
    <source>
        <dbReference type="EMBL" id="UPU46198.1"/>
    </source>
</evidence>
<sequence>MAITLEDTLAAISLLQNTEKCARISGTAEYRRWPKNDIAGPPNRVDTVHFSIDNELGSWSQRDTKSAQTRRYSSGAGQELVDDDGQLIPPKPPSGFDHWPLLIKMMTPSRFPIWGRPGDKWRMKGAESTEHGYLLHLNRDTSPAEAELYIDTTFSLPIRWTDTHQVRPDLGAKQEVEIVALHIPPEWKRLTGMDMSEEGQDMAG</sequence>
<dbReference type="Proteomes" id="UP000831484">
    <property type="component" value="Plasmid pdjl-6-5"/>
</dbReference>
<dbReference type="EMBL" id="CP096565">
    <property type="protein sequence ID" value="UPU46268.1"/>
    <property type="molecule type" value="Genomic_DNA"/>
</dbReference>
<gene>
    <name evidence="3" type="ORF">M0639_14625</name>
    <name evidence="2" type="ORF">M0639_16245</name>
    <name evidence="4" type="ORF">M0639_30050</name>
    <name evidence="5" type="ORF">M0639_30425</name>
    <name evidence="6" type="ORF">M0639_30990</name>
    <name evidence="7" type="ORF">M0639_34285</name>
</gene>
<geneLocation type="plasmid" evidence="7 8">
    <name>pdjl-6-5</name>
</geneLocation>
<evidence type="ECO:0000313" key="5">
    <source>
        <dbReference type="EMBL" id="UPU46268.1"/>
    </source>
</evidence>
<geneLocation type="plasmid" evidence="4 8">
    <name>pdjl-6-1</name>
</geneLocation>
<dbReference type="Proteomes" id="UP000831484">
    <property type="component" value="Chromosome"/>
</dbReference>
<keyword evidence="4" id="KW-0614">Plasmid</keyword>
<evidence type="ECO:0000313" key="3">
    <source>
        <dbReference type="EMBL" id="UPU45847.1"/>
    </source>
</evidence>
<dbReference type="EMBL" id="CP096568">
    <property type="protein sequence ID" value="UPU46902.1"/>
    <property type="molecule type" value="Genomic_DNA"/>
</dbReference>
<feature type="compositionally biased region" description="Polar residues" evidence="1">
    <location>
        <begin position="59"/>
        <end position="76"/>
    </location>
</feature>
<dbReference type="EMBL" id="CP096566">
    <property type="protein sequence ID" value="UPU46391.1"/>
    <property type="molecule type" value="Genomic_DNA"/>
</dbReference>
<dbReference type="RefSeq" id="WP_156525134.1">
    <property type="nucleotide sequence ID" value="NZ_CP096563.1"/>
</dbReference>
<evidence type="ECO:0000313" key="8">
    <source>
        <dbReference type="Proteomes" id="UP000831484"/>
    </source>
</evidence>
<reference evidence="8" key="1">
    <citation type="journal article" date="2022" name="Environ. Microbiol.">
        <title>Functional analysis, diversity, and distribution of carbendazim hydrolases MheI and CbmA, responsible for the initial step in carbendazim degradation.</title>
        <authorList>
            <person name="Zhang M."/>
            <person name="Bai X."/>
            <person name="Li Q."/>
            <person name="Zhang L."/>
            <person name="Zhu Q."/>
            <person name="Gao S."/>
            <person name="Ke Z."/>
            <person name="Jiang M."/>
            <person name="Hu J."/>
            <person name="Qiu J."/>
            <person name="Hong Q."/>
        </authorList>
    </citation>
    <scope>NUCLEOTIDE SEQUENCE [LARGE SCALE GENOMIC DNA]</scope>
    <source>
        <strain evidence="8">djl-6</strain>
    </source>
</reference>